<feature type="domain" description="Peptidoglycan recognition protein family" evidence="5">
    <location>
        <begin position="65"/>
        <end position="201"/>
    </location>
</feature>
<gene>
    <name evidence="6" type="ORF">OBRU01_21435</name>
</gene>
<dbReference type="InterPro" id="IPR015510">
    <property type="entry name" value="PGRP"/>
</dbReference>
<dbReference type="GO" id="GO:0045087">
    <property type="term" value="P:innate immune response"/>
    <property type="evidence" value="ECO:0007669"/>
    <property type="project" value="UniProtKB-KW"/>
</dbReference>
<dbReference type="SMART" id="SM00701">
    <property type="entry name" value="PGRP"/>
    <property type="match status" value="2"/>
</dbReference>
<dbReference type="InterPro" id="IPR002502">
    <property type="entry name" value="Amidase_domain"/>
</dbReference>
<keyword evidence="2" id="KW-0399">Innate immunity</keyword>
<sequence length="437" mass="50210">MLFSARFLGLEMISVKSTLRCSIAVCVCWTFVVAFGLAFYLFRYTLPRLQTRLDLGLKEEWFFRRVEWQAMPPYDINFLSLPVSNVLIGHSATPYCDERYICIENVMDIQAEHLRRGWDDIGPNYLVSGNGLVFEGRGANVQGAMVRSWNIKSITIMFLGDYSKNKTRPEQFEHVNILLTELVKHRVLSKDYVLMGHCQVSPFIITPGKNIMDKLDNFKHWNPVNKTYYLSLPCYLWTIIKSTSRVERLWCVAGFSVVVLCLTLIIIFTRGTVWNITREMWLAAKNETTETTTAFEPLRLVVIQHTVSNECHVFKLCAAEVRNLQAWNLRDCPCDIAPYNRCALGLGFIGDYRDEMPRHASVTELQINRTMMLFEYGVQAGYLHPDYQVVGAKDLQKSSASPGSNLYNAIRKWEHYTNGTAFIGKTCDQIYAEFKDG</sequence>
<keyword evidence="4" id="KW-1133">Transmembrane helix</keyword>
<dbReference type="STRING" id="104452.A0A0L7KSP7"/>
<accession>A0A0L7KSP7</accession>
<dbReference type="Gene3D" id="3.40.80.10">
    <property type="entry name" value="Peptidoglycan recognition protein-like"/>
    <property type="match status" value="3"/>
</dbReference>
<dbReference type="EMBL" id="JTDY01006104">
    <property type="protein sequence ID" value="KOB66282.1"/>
    <property type="molecule type" value="Genomic_DNA"/>
</dbReference>
<dbReference type="InterPro" id="IPR006619">
    <property type="entry name" value="PGRP_domain_met/bac"/>
</dbReference>
<evidence type="ECO:0000259" key="5">
    <source>
        <dbReference type="SMART" id="SM00701"/>
    </source>
</evidence>
<evidence type="ECO:0000313" key="6">
    <source>
        <dbReference type="EMBL" id="KOB66282.1"/>
    </source>
</evidence>
<protein>
    <submittedName>
        <fullName evidence="6">Peptidoglycan recognition protein-lc</fullName>
    </submittedName>
</protein>
<keyword evidence="7" id="KW-1185">Reference proteome</keyword>
<name>A0A0L7KSP7_OPEBR</name>
<evidence type="ECO:0000313" key="7">
    <source>
        <dbReference type="Proteomes" id="UP000037510"/>
    </source>
</evidence>
<feature type="transmembrane region" description="Helical" evidence="4">
    <location>
        <begin position="249"/>
        <end position="268"/>
    </location>
</feature>
<dbReference type="CDD" id="cd06583">
    <property type="entry name" value="PGRP"/>
    <property type="match status" value="2"/>
</dbReference>
<evidence type="ECO:0000256" key="3">
    <source>
        <dbReference type="ARBA" id="ARBA00022859"/>
    </source>
</evidence>
<keyword evidence="3" id="KW-0391">Immunity</keyword>
<proteinExistence type="inferred from homology"/>
<keyword evidence="4" id="KW-0812">Transmembrane</keyword>
<evidence type="ECO:0000256" key="4">
    <source>
        <dbReference type="SAM" id="Phobius"/>
    </source>
</evidence>
<dbReference type="PANTHER" id="PTHR11022:SF41">
    <property type="entry name" value="PEPTIDOGLYCAN-RECOGNITION PROTEIN LC-RELATED"/>
    <property type="match status" value="1"/>
</dbReference>
<feature type="domain" description="Peptidoglycan recognition protein family" evidence="5">
    <location>
        <begin position="276"/>
        <end position="396"/>
    </location>
</feature>
<keyword evidence="4" id="KW-0472">Membrane</keyword>
<dbReference type="GO" id="GO:0009253">
    <property type="term" value="P:peptidoglycan catabolic process"/>
    <property type="evidence" value="ECO:0007669"/>
    <property type="project" value="InterPro"/>
</dbReference>
<comment type="caution">
    <text evidence="6">The sequence shown here is derived from an EMBL/GenBank/DDBJ whole genome shotgun (WGS) entry which is preliminary data.</text>
</comment>
<dbReference type="GO" id="GO:0008270">
    <property type="term" value="F:zinc ion binding"/>
    <property type="evidence" value="ECO:0007669"/>
    <property type="project" value="InterPro"/>
</dbReference>
<reference evidence="6 7" key="1">
    <citation type="journal article" date="2015" name="Genome Biol. Evol.">
        <title>The genome of winter moth (Operophtera brumata) provides a genomic perspective on sexual dimorphism and phenology.</title>
        <authorList>
            <person name="Derks M.F."/>
            <person name="Smit S."/>
            <person name="Salis L."/>
            <person name="Schijlen E."/>
            <person name="Bossers A."/>
            <person name="Mateman C."/>
            <person name="Pijl A.S."/>
            <person name="de Ridder D."/>
            <person name="Groenen M.A."/>
            <person name="Visser M.E."/>
            <person name="Megens H.J."/>
        </authorList>
    </citation>
    <scope>NUCLEOTIDE SEQUENCE [LARGE SCALE GENOMIC DNA]</scope>
    <source>
        <strain evidence="6">WM2013NL</strain>
        <tissue evidence="6">Head and thorax</tissue>
    </source>
</reference>
<dbReference type="PANTHER" id="PTHR11022">
    <property type="entry name" value="PEPTIDOGLYCAN RECOGNITION PROTEIN"/>
    <property type="match status" value="1"/>
</dbReference>
<organism evidence="6 7">
    <name type="scientific">Operophtera brumata</name>
    <name type="common">Winter moth</name>
    <name type="synonym">Phalaena brumata</name>
    <dbReference type="NCBI Taxonomy" id="104452"/>
    <lineage>
        <taxon>Eukaryota</taxon>
        <taxon>Metazoa</taxon>
        <taxon>Ecdysozoa</taxon>
        <taxon>Arthropoda</taxon>
        <taxon>Hexapoda</taxon>
        <taxon>Insecta</taxon>
        <taxon>Pterygota</taxon>
        <taxon>Neoptera</taxon>
        <taxon>Endopterygota</taxon>
        <taxon>Lepidoptera</taxon>
        <taxon>Glossata</taxon>
        <taxon>Ditrysia</taxon>
        <taxon>Geometroidea</taxon>
        <taxon>Geometridae</taxon>
        <taxon>Larentiinae</taxon>
        <taxon>Operophtera</taxon>
    </lineage>
</organism>
<dbReference type="SUPFAM" id="SSF55846">
    <property type="entry name" value="N-acetylmuramoyl-L-alanine amidase-like"/>
    <property type="match status" value="2"/>
</dbReference>
<dbReference type="Pfam" id="PF01510">
    <property type="entry name" value="Amidase_2"/>
    <property type="match status" value="1"/>
</dbReference>
<dbReference type="Proteomes" id="UP000037510">
    <property type="component" value="Unassembled WGS sequence"/>
</dbReference>
<dbReference type="AlphaFoldDB" id="A0A0L7KSP7"/>
<evidence type="ECO:0000256" key="1">
    <source>
        <dbReference type="ARBA" id="ARBA00007553"/>
    </source>
</evidence>
<dbReference type="GO" id="GO:0008745">
    <property type="term" value="F:N-acetylmuramoyl-L-alanine amidase activity"/>
    <property type="evidence" value="ECO:0007669"/>
    <property type="project" value="InterPro"/>
</dbReference>
<comment type="similarity">
    <text evidence="1">Belongs to the N-acetylmuramoyl-L-alanine amidase 2 family.</text>
</comment>
<evidence type="ECO:0000256" key="2">
    <source>
        <dbReference type="ARBA" id="ARBA00022588"/>
    </source>
</evidence>
<feature type="transmembrane region" description="Helical" evidence="4">
    <location>
        <begin position="22"/>
        <end position="42"/>
    </location>
</feature>
<dbReference type="InterPro" id="IPR036505">
    <property type="entry name" value="Amidase/PGRP_sf"/>
</dbReference>